<dbReference type="GO" id="GO:0006189">
    <property type="term" value="P:'de novo' IMP biosynthetic process"/>
    <property type="evidence" value="ECO:0007669"/>
    <property type="project" value="UniProtKB-UniRule"/>
</dbReference>
<dbReference type="eggNOG" id="COG1828">
    <property type="taxonomic scope" value="Bacteria"/>
</dbReference>
<dbReference type="InterPro" id="IPR036604">
    <property type="entry name" value="PurS-like_sf"/>
</dbReference>
<evidence type="ECO:0000313" key="8">
    <source>
        <dbReference type="Proteomes" id="UP000000378"/>
    </source>
</evidence>
<evidence type="ECO:0000256" key="2">
    <source>
        <dbReference type="ARBA" id="ARBA00022598"/>
    </source>
</evidence>
<dbReference type="EC" id="6.3.5.3" evidence="6"/>
<comment type="catalytic activity">
    <reaction evidence="6">
        <text>N(2)-formyl-N(1)-(5-phospho-beta-D-ribosyl)glycinamide + L-glutamine + ATP + H2O = 2-formamido-N(1)-(5-O-phospho-beta-D-ribosyl)acetamidine + L-glutamate + ADP + phosphate + H(+)</text>
        <dbReference type="Rhea" id="RHEA:17129"/>
        <dbReference type="ChEBI" id="CHEBI:15377"/>
        <dbReference type="ChEBI" id="CHEBI:15378"/>
        <dbReference type="ChEBI" id="CHEBI:29985"/>
        <dbReference type="ChEBI" id="CHEBI:30616"/>
        <dbReference type="ChEBI" id="CHEBI:43474"/>
        <dbReference type="ChEBI" id="CHEBI:58359"/>
        <dbReference type="ChEBI" id="CHEBI:147286"/>
        <dbReference type="ChEBI" id="CHEBI:147287"/>
        <dbReference type="ChEBI" id="CHEBI:456216"/>
        <dbReference type="EC" id="6.3.5.3"/>
    </reaction>
</comment>
<sequence length="83" mass="9465">MYKGKVHVTLKKGVLDPQGDAVKRSFHVLGYKGVDDVRVGKYIEVKLDEKSKEAAYRLLVEMCDRLLANPVIEEYQVEVVEVE</sequence>
<keyword evidence="3 6" id="KW-0547">Nucleotide-binding</keyword>
<evidence type="ECO:0000256" key="1">
    <source>
        <dbReference type="ARBA" id="ARBA00022490"/>
    </source>
</evidence>
<accession>D7CKZ8</accession>
<organism evidence="7 8">
    <name type="scientific">Syntrophothermus lipocalidus (strain DSM 12680 / TGB-C1)</name>
    <dbReference type="NCBI Taxonomy" id="643648"/>
    <lineage>
        <taxon>Bacteria</taxon>
        <taxon>Bacillati</taxon>
        <taxon>Bacillota</taxon>
        <taxon>Clostridia</taxon>
        <taxon>Eubacteriales</taxon>
        <taxon>Syntrophomonadaceae</taxon>
        <taxon>Syntrophothermus</taxon>
    </lineage>
</organism>
<dbReference type="HAMAP" id="MF_01926">
    <property type="entry name" value="PurS"/>
    <property type="match status" value="1"/>
</dbReference>
<dbReference type="PANTHER" id="PTHR34696:SF1">
    <property type="entry name" value="PHOSPHORIBOSYLFORMYLGLYCINAMIDINE SYNTHASE SUBUNIT PURS"/>
    <property type="match status" value="1"/>
</dbReference>
<dbReference type="EMBL" id="CP002048">
    <property type="protein sequence ID" value="ADI01383.1"/>
    <property type="molecule type" value="Genomic_DNA"/>
</dbReference>
<keyword evidence="4 6" id="KW-0658">Purine biosynthesis</keyword>
<dbReference type="Proteomes" id="UP000000378">
    <property type="component" value="Chromosome"/>
</dbReference>
<dbReference type="RefSeq" id="WP_013174785.1">
    <property type="nucleotide sequence ID" value="NC_014220.1"/>
</dbReference>
<proteinExistence type="inferred from homology"/>
<dbReference type="PANTHER" id="PTHR34696">
    <property type="entry name" value="PHOSPHORIBOSYLFORMYLGLYCINAMIDINE SYNTHASE SUBUNIT PURS"/>
    <property type="match status" value="1"/>
</dbReference>
<dbReference type="NCBIfam" id="NF004630">
    <property type="entry name" value="PRK05974.1"/>
    <property type="match status" value="1"/>
</dbReference>
<dbReference type="NCBIfam" id="TIGR00302">
    <property type="entry name" value="phosphoribosylformylglycinamidine synthase subunit PurS"/>
    <property type="match status" value="1"/>
</dbReference>
<keyword evidence="8" id="KW-1185">Reference proteome</keyword>
<dbReference type="Pfam" id="PF02700">
    <property type="entry name" value="PurS"/>
    <property type="match status" value="1"/>
</dbReference>
<dbReference type="SUPFAM" id="SSF82697">
    <property type="entry name" value="PurS-like"/>
    <property type="match status" value="1"/>
</dbReference>
<comment type="function">
    <text evidence="6">Part of the phosphoribosylformylglycinamidine synthase complex involved in the purines biosynthetic pathway. Catalyzes the ATP-dependent conversion of formylglycinamide ribonucleotide (FGAR) and glutamine to yield formylglycinamidine ribonucleotide (FGAM) and glutamate. The FGAM synthase complex is composed of three subunits. PurQ produces an ammonia molecule by converting glutamine to glutamate. PurL transfers the ammonia molecule to FGAR to form FGAM in an ATP-dependent manner. PurS interacts with PurQ and PurL and is thought to assist in the transfer of the ammonia molecule from PurQ to PurL.</text>
</comment>
<dbReference type="GO" id="GO:0005524">
    <property type="term" value="F:ATP binding"/>
    <property type="evidence" value="ECO:0007669"/>
    <property type="project" value="UniProtKB-UniRule"/>
</dbReference>
<evidence type="ECO:0000256" key="6">
    <source>
        <dbReference type="HAMAP-Rule" id="MF_01926"/>
    </source>
</evidence>
<comment type="pathway">
    <text evidence="6">Purine metabolism; IMP biosynthesis via de novo pathway; 5-amino-1-(5-phospho-D-ribosyl)imidazole from N(2)-formyl-N(1)-(5-phospho-D-ribosyl)glycinamide: step 1/2.</text>
</comment>
<dbReference type="UniPathway" id="UPA00074">
    <property type="reaction ID" value="UER00128"/>
</dbReference>
<evidence type="ECO:0000256" key="4">
    <source>
        <dbReference type="ARBA" id="ARBA00022755"/>
    </source>
</evidence>
<dbReference type="KEGG" id="slp:Slip_0599"/>
<comment type="similarity">
    <text evidence="6">Belongs to the PurS family.</text>
</comment>
<comment type="subunit">
    <text evidence="6">Part of the FGAM synthase complex composed of 1 PurL, 1 PurQ and 2 PurS subunits.</text>
</comment>
<keyword evidence="2 6" id="KW-0436">Ligase</keyword>
<keyword evidence="5 6" id="KW-0067">ATP-binding</keyword>
<dbReference type="Gene3D" id="3.30.1280.10">
    <property type="entry name" value="Phosphoribosylformylglycinamidine synthase subunit PurS"/>
    <property type="match status" value="1"/>
</dbReference>
<dbReference type="InterPro" id="IPR003850">
    <property type="entry name" value="PurS"/>
</dbReference>
<protein>
    <recommendedName>
        <fullName evidence="6">Phosphoribosylformylglycinamidine synthase subunit PurS</fullName>
        <shortName evidence="6">FGAM synthase</shortName>
        <ecNumber evidence="6">6.3.5.3</ecNumber>
    </recommendedName>
    <alternativeName>
        <fullName evidence="6">Formylglycinamide ribonucleotide amidotransferase subunit III</fullName>
        <shortName evidence="6">FGAR amidotransferase III</shortName>
        <shortName evidence="6">FGAR-AT III</shortName>
    </alternativeName>
    <alternativeName>
        <fullName evidence="6">Phosphoribosylformylglycinamidine synthase subunit III</fullName>
    </alternativeName>
</protein>
<gene>
    <name evidence="6" type="primary">purS</name>
    <name evidence="7" type="ordered locus">Slip_0599</name>
</gene>
<dbReference type="HOGENOM" id="CLU_164833_3_1_9"/>
<reference evidence="8" key="1">
    <citation type="journal article" date="2010" name="Stand. Genomic Sci.">
        <title>Complete genome sequence of Syntrophothermus lipocalidus type strain (TGB-C1T).</title>
        <authorList>
            <consortium name="US DOE Joint Genome Institute (JGI-PGF)"/>
            <person name="Djao O."/>
            <person name="Zhang X."/>
            <person name="Lucas S."/>
            <person name="Lapidus A."/>
            <person name="Glavina Del Rio T."/>
            <person name="Nolan M."/>
            <person name="Tice H."/>
            <person name="Cheng J."/>
            <person name="Han C."/>
            <person name="Tapia R."/>
            <person name="Goodwin L."/>
            <person name="Pitluck S."/>
            <person name="Liolios K."/>
            <person name="Ivanova N."/>
            <person name="Mavromatis K."/>
            <person name="Mikhailova N."/>
            <person name="Ovchinnikova G."/>
            <person name="Pati A."/>
            <person name="Brambilla E."/>
            <person name="Chen A."/>
            <person name="Palaniappan K."/>
            <person name="Land M."/>
            <person name="Hauser L."/>
            <person name="Chang Y."/>
            <person name="Jeffries C."/>
            <person name="Rohde M."/>
            <person name="Sikorski J."/>
            <person name="Spring S."/>
            <person name="Goker M."/>
            <person name="Detter J."/>
            <person name="Woyke T."/>
            <person name="Bristow J."/>
            <person name="Eisen J."/>
            <person name="Markowitz V."/>
            <person name="Hugenholtz P."/>
            <person name="Kyrpides N."/>
            <person name="Klenk H."/>
        </authorList>
    </citation>
    <scope>NUCLEOTIDE SEQUENCE [LARGE SCALE GENOMIC DNA]</scope>
    <source>
        <strain evidence="8">DSM 12680 / TGB-C1</strain>
    </source>
</reference>
<comment type="subcellular location">
    <subcellularLocation>
        <location evidence="6">Cytoplasm</location>
    </subcellularLocation>
</comment>
<dbReference type="AlphaFoldDB" id="D7CKZ8"/>
<dbReference type="GO" id="GO:0005737">
    <property type="term" value="C:cytoplasm"/>
    <property type="evidence" value="ECO:0007669"/>
    <property type="project" value="UniProtKB-SubCell"/>
</dbReference>
<evidence type="ECO:0000313" key="7">
    <source>
        <dbReference type="EMBL" id="ADI01383.1"/>
    </source>
</evidence>
<reference evidence="7 8" key="2">
    <citation type="journal article" date="2010" name="Stand. Genomic Sci.">
        <title>Complete genome sequence of Syntrophothermus lipocalidus type strain (TGB-C1).</title>
        <authorList>
            <person name="Djao O.D."/>
            <person name="Zhang X."/>
            <person name="Lucas S."/>
            <person name="Lapidus A."/>
            <person name="Del Rio T.G."/>
            <person name="Nolan M."/>
            <person name="Tice H."/>
            <person name="Cheng J.F."/>
            <person name="Han C."/>
            <person name="Tapia R."/>
            <person name="Goodwin L."/>
            <person name="Pitluck S."/>
            <person name="Liolios K."/>
            <person name="Ivanova N."/>
            <person name="Mavromatis K."/>
            <person name="Mikhailova N."/>
            <person name="Ovchinnikova G."/>
            <person name="Pati A."/>
            <person name="Brambilla E."/>
            <person name="Chen A."/>
            <person name="Palaniappan K."/>
            <person name="Land M."/>
            <person name="Hauser L."/>
            <person name="Chang Y.J."/>
            <person name="Jeffries C.D."/>
            <person name="Rohde M."/>
            <person name="Sikorski J."/>
            <person name="Spring S."/>
            <person name="Goker M."/>
            <person name="Detter J.C."/>
            <person name="Woyke T."/>
            <person name="Bristow J."/>
            <person name="Eisen J.A."/>
            <person name="Markowitz V."/>
            <person name="Hugenholtz P."/>
            <person name="Kyrpides N.C."/>
            <person name="Klenk H.P."/>
        </authorList>
    </citation>
    <scope>NUCLEOTIDE SEQUENCE [LARGE SCALE GENOMIC DNA]</scope>
    <source>
        <strain evidence="8">DSM 12680 / TGB-C1</strain>
    </source>
</reference>
<evidence type="ECO:0000256" key="5">
    <source>
        <dbReference type="ARBA" id="ARBA00022840"/>
    </source>
</evidence>
<evidence type="ECO:0000256" key="3">
    <source>
        <dbReference type="ARBA" id="ARBA00022741"/>
    </source>
</evidence>
<name>D7CKZ8_SYNLT</name>
<dbReference type="OrthoDB" id="9799101at2"/>
<keyword evidence="1 6" id="KW-0963">Cytoplasm</keyword>
<dbReference type="STRING" id="643648.Slip_0599"/>
<dbReference type="GO" id="GO:0004642">
    <property type="term" value="F:phosphoribosylformylglycinamidine synthase activity"/>
    <property type="evidence" value="ECO:0007669"/>
    <property type="project" value="UniProtKB-UniRule"/>
</dbReference>